<dbReference type="EMBL" id="CP001999">
    <property type="protein sequence ID" value="ADG92592.1"/>
    <property type="molecule type" value="Genomic_DNA"/>
</dbReference>
<proteinExistence type="predicted"/>
<feature type="region of interest" description="Disordered" evidence="5">
    <location>
        <begin position="170"/>
        <end position="212"/>
    </location>
</feature>
<gene>
    <name evidence="7" type="ordered locus">Arnit_0928</name>
</gene>
<feature type="transmembrane region" description="Helical" evidence="6">
    <location>
        <begin position="102"/>
        <end position="127"/>
    </location>
</feature>
<organism evidence="7 8">
    <name type="scientific">Arcobacter nitrofigilis (strain ATCC 33309 / DSM 7299 / CCUG 15893 / LMG 7604 / NCTC 12251 / CI)</name>
    <name type="common">Campylobacter nitrofigilis</name>
    <dbReference type="NCBI Taxonomy" id="572480"/>
    <lineage>
        <taxon>Bacteria</taxon>
        <taxon>Pseudomonadati</taxon>
        <taxon>Campylobacterota</taxon>
        <taxon>Epsilonproteobacteria</taxon>
        <taxon>Campylobacterales</taxon>
        <taxon>Arcobacteraceae</taxon>
        <taxon>Arcobacter</taxon>
    </lineage>
</organism>
<evidence type="ECO:0000256" key="4">
    <source>
        <dbReference type="ARBA" id="ARBA00023136"/>
    </source>
</evidence>
<evidence type="ECO:0000256" key="6">
    <source>
        <dbReference type="SAM" id="Phobius"/>
    </source>
</evidence>
<reference evidence="7 8" key="1">
    <citation type="journal article" date="2010" name="Stand. Genomic Sci.">
        <title>Complete genome sequence of Arcobacter nitrofigilis type strain (CI).</title>
        <authorList>
            <person name="Pati A."/>
            <person name="Gronow S."/>
            <person name="Lapidus A."/>
            <person name="Copeland A."/>
            <person name="Glavina Del Rio T."/>
            <person name="Nolan M."/>
            <person name="Lucas S."/>
            <person name="Tice H."/>
            <person name="Cheng J.F."/>
            <person name="Han C."/>
            <person name="Chertkov O."/>
            <person name="Bruce D."/>
            <person name="Tapia R."/>
            <person name="Goodwin L."/>
            <person name="Pitluck S."/>
            <person name="Liolios K."/>
            <person name="Ivanova N."/>
            <person name="Mavromatis K."/>
            <person name="Chen A."/>
            <person name="Palaniappan K."/>
            <person name="Land M."/>
            <person name="Hauser L."/>
            <person name="Chang Y.J."/>
            <person name="Jeffries C.D."/>
            <person name="Detter J.C."/>
            <person name="Rohde M."/>
            <person name="Goker M."/>
            <person name="Bristow J."/>
            <person name="Eisen J.A."/>
            <person name="Markowitz V."/>
            <person name="Hugenholtz P."/>
            <person name="Klenk H.P."/>
            <person name="Kyrpides N.C."/>
        </authorList>
    </citation>
    <scope>NUCLEOTIDE SEQUENCE [LARGE SCALE GENOMIC DNA]</scope>
    <source>
        <strain evidence="8">ATCC 33309 / DSM 7299 / CCUG 15893 / LMG 7604 / NCTC 12251 / CI</strain>
    </source>
</reference>
<evidence type="ECO:0000256" key="5">
    <source>
        <dbReference type="SAM" id="MobiDB-lite"/>
    </source>
</evidence>
<dbReference type="AlphaFoldDB" id="D5V310"/>
<evidence type="ECO:0000256" key="3">
    <source>
        <dbReference type="ARBA" id="ARBA00022989"/>
    </source>
</evidence>
<keyword evidence="2 6" id="KW-0812">Transmembrane</keyword>
<evidence type="ECO:0000256" key="2">
    <source>
        <dbReference type="ARBA" id="ARBA00022692"/>
    </source>
</evidence>
<dbReference type="KEGG" id="ant:Arnit_0928"/>
<protein>
    <submittedName>
        <fullName evidence="7">Colicin V production protein</fullName>
    </submittedName>
</protein>
<dbReference type="RefSeq" id="WP_013134737.1">
    <property type="nucleotide sequence ID" value="NC_014166.1"/>
</dbReference>
<evidence type="ECO:0000256" key="1">
    <source>
        <dbReference type="ARBA" id="ARBA00004141"/>
    </source>
</evidence>
<dbReference type="eggNOG" id="COG1286">
    <property type="taxonomic scope" value="Bacteria"/>
</dbReference>
<keyword evidence="8" id="KW-1185">Reference proteome</keyword>
<evidence type="ECO:0000313" key="8">
    <source>
        <dbReference type="Proteomes" id="UP000000939"/>
    </source>
</evidence>
<dbReference type="GO" id="GO:0009403">
    <property type="term" value="P:toxin biosynthetic process"/>
    <property type="evidence" value="ECO:0007669"/>
    <property type="project" value="InterPro"/>
</dbReference>
<feature type="transmembrane region" description="Helical" evidence="6">
    <location>
        <begin position="67"/>
        <end position="90"/>
    </location>
</feature>
<dbReference type="Pfam" id="PF02674">
    <property type="entry name" value="Colicin_V"/>
    <property type="match status" value="1"/>
</dbReference>
<dbReference type="PANTHER" id="PTHR37306">
    <property type="entry name" value="COLICIN V PRODUCTION PROTEIN"/>
    <property type="match status" value="1"/>
</dbReference>
<dbReference type="HOGENOM" id="CLU_092720_1_0_7"/>
<dbReference type="GO" id="GO:0016020">
    <property type="term" value="C:membrane"/>
    <property type="evidence" value="ECO:0007669"/>
    <property type="project" value="UniProtKB-SubCell"/>
</dbReference>
<feature type="transmembrane region" description="Helical" evidence="6">
    <location>
        <begin position="31"/>
        <end position="47"/>
    </location>
</feature>
<accession>D5V310</accession>
<sequence>MQEFSTFDMIIVGISVVLGLKGLFKGFIKEVFGLVGIIGGIFIASRLSETVGNLIKPLIGIDSNATLSLIGFVVTLIGFWILVYIAGSILSKMSEMSGLGALNRLFGFVFGTAKIFLIISVIFYALYQIQSFKASLDKKLANSIVFPVLVETGGFIVKLDTSKFLPNSQEVTKEETAVETNKENKSETTVDETKKEEKQPETTPKKETLGDKIIQSTSDAVQKVKETGTEIIKDTLTKPAKEEK</sequence>
<keyword evidence="3 6" id="KW-1133">Transmembrane helix</keyword>
<feature type="compositionally biased region" description="Basic and acidic residues" evidence="5">
    <location>
        <begin position="171"/>
        <end position="210"/>
    </location>
</feature>
<dbReference type="PANTHER" id="PTHR37306:SF1">
    <property type="entry name" value="COLICIN V PRODUCTION PROTEIN"/>
    <property type="match status" value="1"/>
</dbReference>
<comment type="subcellular location">
    <subcellularLocation>
        <location evidence="1">Membrane</location>
        <topology evidence="1">Multi-pass membrane protein</topology>
    </subcellularLocation>
</comment>
<dbReference type="STRING" id="572480.Arnit_0928"/>
<dbReference type="Proteomes" id="UP000000939">
    <property type="component" value="Chromosome"/>
</dbReference>
<dbReference type="OrthoDB" id="5334123at2"/>
<name>D5V310_ARCNC</name>
<dbReference type="InterPro" id="IPR003825">
    <property type="entry name" value="Colicin-V_CvpA"/>
</dbReference>
<evidence type="ECO:0000313" key="7">
    <source>
        <dbReference type="EMBL" id="ADG92592.1"/>
    </source>
</evidence>
<keyword evidence="4 6" id="KW-0472">Membrane</keyword>